<accession>A0A9W9HRV6</accession>
<dbReference type="AlphaFoldDB" id="A0A9W9HRV6"/>
<dbReference type="Proteomes" id="UP001146351">
    <property type="component" value="Unassembled WGS sequence"/>
</dbReference>
<evidence type="ECO:0000259" key="7">
    <source>
        <dbReference type="Pfam" id="PF01284"/>
    </source>
</evidence>
<evidence type="ECO:0000256" key="1">
    <source>
        <dbReference type="ARBA" id="ARBA00004141"/>
    </source>
</evidence>
<evidence type="ECO:0000256" key="4">
    <source>
        <dbReference type="ARBA" id="ARBA00023136"/>
    </source>
</evidence>
<proteinExistence type="predicted"/>
<feature type="domain" description="MARVEL" evidence="7">
    <location>
        <begin position="6"/>
        <end position="127"/>
    </location>
</feature>
<gene>
    <name evidence="8" type="ORF">N7492_009501</name>
</gene>
<protein>
    <recommendedName>
        <fullName evidence="7">MARVEL domain-containing protein</fullName>
    </recommendedName>
</protein>
<evidence type="ECO:0000256" key="6">
    <source>
        <dbReference type="SAM" id="Phobius"/>
    </source>
</evidence>
<dbReference type="Pfam" id="PF01284">
    <property type="entry name" value="MARVEL"/>
    <property type="match status" value="1"/>
</dbReference>
<keyword evidence="9" id="KW-1185">Reference proteome</keyword>
<dbReference type="EMBL" id="JAPQKO010000006">
    <property type="protein sequence ID" value="KAJ5156698.1"/>
    <property type="molecule type" value="Genomic_DNA"/>
</dbReference>
<feature type="transmembrane region" description="Helical" evidence="6">
    <location>
        <begin position="72"/>
        <end position="92"/>
    </location>
</feature>
<comment type="caution">
    <text evidence="8">The sequence shown here is derived from an EMBL/GenBank/DDBJ whole genome shotgun (WGS) entry which is preliminary data.</text>
</comment>
<dbReference type="OrthoDB" id="2117453at2759"/>
<feature type="transmembrane region" description="Helical" evidence="6">
    <location>
        <begin position="7"/>
        <end position="27"/>
    </location>
</feature>
<evidence type="ECO:0000256" key="5">
    <source>
        <dbReference type="SAM" id="MobiDB-lite"/>
    </source>
</evidence>
<reference evidence="8" key="2">
    <citation type="journal article" date="2023" name="IMA Fungus">
        <title>Comparative genomic study of the Penicillium genus elucidates a diverse pangenome and 15 lateral gene transfer events.</title>
        <authorList>
            <person name="Petersen C."/>
            <person name="Sorensen T."/>
            <person name="Nielsen M.R."/>
            <person name="Sondergaard T.E."/>
            <person name="Sorensen J.L."/>
            <person name="Fitzpatrick D.A."/>
            <person name="Frisvad J.C."/>
            <person name="Nielsen K.L."/>
        </authorList>
    </citation>
    <scope>NUCLEOTIDE SEQUENCE</scope>
    <source>
        <strain evidence="8">IBT 21917</strain>
    </source>
</reference>
<feature type="transmembrane region" description="Helical" evidence="6">
    <location>
        <begin position="112"/>
        <end position="133"/>
    </location>
</feature>
<name>A0A9W9HRV6_9EURO</name>
<keyword evidence="4 6" id="KW-0472">Membrane</keyword>
<evidence type="ECO:0000313" key="8">
    <source>
        <dbReference type="EMBL" id="KAJ5156698.1"/>
    </source>
</evidence>
<reference evidence="8" key="1">
    <citation type="submission" date="2022-11" db="EMBL/GenBank/DDBJ databases">
        <authorList>
            <person name="Petersen C."/>
        </authorList>
    </citation>
    <scope>NUCLEOTIDE SEQUENCE</scope>
    <source>
        <strain evidence="8">IBT 21917</strain>
    </source>
</reference>
<feature type="region of interest" description="Disordered" evidence="5">
    <location>
        <begin position="143"/>
        <end position="168"/>
    </location>
</feature>
<keyword evidence="2 6" id="KW-0812">Transmembrane</keyword>
<comment type="subcellular location">
    <subcellularLocation>
        <location evidence="1">Membrane</location>
        <topology evidence="1">Multi-pass membrane protein</topology>
    </subcellularLocation>
</comment>
<feature type="compositionally biased region" description="Low complexity" evidence="5">
    <location>
        <begin position="152"/>
        <end position="168"/>
    </location>
</feature>
<evidence type="ECO:0000313" key="9">
    <source>
        <dbReference type="Proteomes" id="UP001146351"/>
    </source>
</evidence>
<sequence>MLSWVYPVRIIQAILALATIAVTAYVIGTLYDSWSFSSLIYYMLFAGCWTTLIAVPYLGLAPVWLPRVSHEFVIPAVELITMAIWLSGWIALAVKIPKPAQCTYPSCHGLQATIVVAAVEWALFLFTNTYALLDVKNSRHNRKAREQRREQVSNANAEVSEANASETV</sequence>
<dbReference type="PANTHER" id="PTHR37451">
    <property type="entry name" value="MARVEL DOMAIN"/>
    <property type="match status" value="1"/>
</dbReference>
<keyword evidence="3 6" id="KW-1133">Transmembrane helix</keyword>
<organism evidence="8 9">
    <name type="scientific">Penicillium capsulatum</name>
    <dbReference type="NCBI Taxonomy" id="69766"/>
    <lineage>
        <taxon>Eukaryota</taxon>
        <taxon>Fungi</taxon>
        <taxon>Dikarya</taxon>
        <taxon>Ascomycota</taxon>
        <taxon>Pezizomycotina</taxon>
        <taxon>Eurotiomycetes</taxon>
        <taxon>Eurotiomycetidae</taxon>
        <taxon>Eurotiales</taxon>
        <taxon>Aspergillaceae</taxon>
        <taxon>Penicillium</taxon>
    </lineage>
</organism>
<evidence type="ECO:0000256" key="2">
    <source>
        <dbReference type="ARBA" id="ARBA00022692"/>
    </source>
</evidence>
<feature type="transmembrane region" description="Helical" evidence="6">
    <location>
        <begin position="39"/>
        <end position="60"/>
    </location>
</feature>
<evidence type="ECO:0000256" key="3">
    <source>
        <dbReference type="ARBA" id="ARBA00022989"/>
    </source>
</evidence>
<dbReference type="PANTHER" id="PTHR37451:SF1">
    <property type="entry name" value="MARVEL DOMAIN-CONTAINING PROTEIN"/>
    <property type="match status" value="1"/>
</dbReference>
<dbReference type="InterPro" id="IPR008253">
    <property type="entry name" value="Marvel"/>
</dbReference>
<dbReference type="GO" id="GO:0016020">
    <property type="term" value="C:membrane"/>
    <property type="evidence" value="ECO:0007669"/>
    <property type="project" value="UniProtKB-SubCell"/>
</dbReference>